<feature type="domain" description="Knr4/Smi1-like" evidence="1">
    <location>
        <begin position="11"/>
        <end position="143"/>
    </location>
</feature>
<evidence type="ECO:0000313" key="2">
    <source>
        <dbReference type="EMBL" id="MBB6059759.1"/>
    </source>
</evidence>
<dbReference type="RefSeq" id="WP_183403798.1">
    <property type="nucleotide sequence ID" value="NZ_JACHGG010000003.1"/>
</dbReference>
<proteinExistence type="predicted"/>
<dbReference type="SUPFAM" id="SSF160631">
    <property type="entry name" value="SMI1/KNR4-like"/>
    <property type="match status" value="1"/>
</dbReference>
<evidence type="ECO:0000313" key="3">
    <source>
        <dbReference type="Proteomes" id="UP000532746"/>
    </source>
</evidence>
<gene>
    <name evidence="2" type="ORF">HNQ93_002619</name>
</gene>
<dbReference type="AlphaFoldDB" id="A0A7W9T2S9"/>
<organism evidence="2 3">
    <name type="scientific">Hymenobacter luteus</name>
    <dbReference type="NCBI Taxonomy" id="1411122"/>
    <lineage>
        <taxon>Bacteria</taxon>
        <taxon>Pseudomonadati</taxon>
        <taxon>Bacteroidota</taxon>
        <taxon>Cytophagia</taxon>
        <taxon>Cytophagales</taxon>
        <taxon>Hymenobacteraceae</taxon>
        <taxon>Hymenobacter</taxon>
    </lineage>
</organism>
<dbReference type="SMART" id="SM00860">
    <property type="entry name" value="SMI1_KNR4"/>
    <property type="match status" value="1"/>
</dbReference>
<evidence type="ECO:0000259" key="1">
    <source>
        <dbReference type="SMART" id="SM00860"/>
    </source>
</evidence>
<dbReference type="Gene3D" id="3.40.1580.10">
    <property type="entry name" value="SMI1/KNR4-like"/>
    <property type="match status" value="1"/>
</dbReference>
<name>A0A7W9T2S9_9BACT</name>
<dbReference type="Proteomes" id="UP000532746">
    <property type="component" value="Unassembled WGS sequence"/>
</dbReference>
<protein>
    <recommendedName>
        <fullName evidence="1">Knr4/Smi1-like domain-containing protein</fullName>
    </recommendedName>
</protein>
<comment type="caution">
    <text evidence="2">The sequence shown here is derived from an EMBL/GenBank/DDBJ whole genome shotgun (WGS) entry which is preliminary data.</text>
</comment>
<dbReference type="InterPro" id="IPR037883">
    <property type="entry name" value="Knr4/Smi1-like_sf"/>
</dbReference>
<dbReference type="EMBL" id="JACHGG010000003">
    <property type="protein sequence ID" value="MBB6059759.1"/>
    <property type="molecule type" value="Genomic_DNA"/>
</dbReference>
<dbReference type="InterPro" id="IPR018958">
    <property type="entry name" value="Knr4/Smi1-like_dom"/>
</dbReference>
<sequence length="149" mass="17088">MQIEKSNLFGPVNPKDIVDFEEANEILLPDDYKDFLLHHNGGRPIPNQQPEVNTDVNWLYGMIEEPEWASLFQAIDVYAGRIPSWYMPIGTDSGGNIYIMSLFDKNKGLIALWWHEEEAEENGSDYFGNLTAIANSFNEFINSLEERTN</sequence>
<reference evidence="2 3" key="1">
    <citation type="submission" date="2020-08" db="EMBL/GenBank/DDBJ databases">
        <title>Genomic Encyclopedia of Type Strains, Phase IV (KMG-IV): sequencing the most valuable type-strain genomes for metagenomic binning, comparative biology and taxonomic classification.</title>
        <authorList>
            <person name="Goeker M."/>
        </authorList>
    </citation>
    <scope>NUCLEOTIDE SEQUENCE [LARGE SCALE GENOMIC DNA]</scope>
    <source>
        <strain evidence="2 3">DSM 26718</strain>
    </source>
</reference>
<dbReference type="Pfam" id="PF09346">
    <property type="entry name" value="SMI1_KNR4"/>
    <property type="match status" value="1"/>
</dbReference>
<keyword evidence="3" id="KW-1185">Reference proteome</keyword>
<accession>A0A7W9T2S9</accession>